<protein>
    <submittedName>
        <fullName evidence="8">Metal ABC transporter ATP-binding protein</fullName>
    </submittedName>
</protein>
<evidence type="ECO:0000256" key="5">
    <source>
        <dbReference type="ARBA" id="ARBA00022840"/>
    </source>
</evidence>
<name>A0A6M3ZU00_9BURK</name>
<dbReference type="CDD" id="cd03235">
    <property type="entry name" value="ABC_Metallic_Cations"/>
    <property type="match status" value="1"/>
</dbReference>
<dbReference type="GO" id="GO:0016887">
    <property type="term" value="F:ATP hydrolysis activity"/>
    <property type="evidence" value="ECO:0007669"/>
    <property type="project" value="InterPro"/>
</dbReference>
<dbReference type="GO" id="GO:0005524">
    <property type="term" value="F:ATP binding"/>
    <property type="evidence" value="ECO:0007669"/>
    <property type="project" value="UniProtKB-KW"/>
</dbReference>
<dbReference type="InterPro" id="IPR027417">
    <property type="entry name" value="P-loop_NTPase"/>
</dbReference>
<dbReference type="AlphaFoldDB" id="A0A6M3ZU00"/>
<dbReference type="PROSITE" id="PS50893">
    <property type="entry name" value="ABC_TRANSPORTER_2"/>
    <property type="match status" value="1"/>
</dbReference>
<evidence type="ECO:0000313" key="9">
    <source>
        <dbReference type="Proteomes" id="UP000501648"/>
    </source>
</evidence>
<feature type="compositionally biased region" description="Basic and acidic residues" evidence="6">
    <location>
        <begin position="257"/>
        <end position="274"/>
    </location>
</feature>
<evidence type="ECO:0000259" key="7">
    <source>
        <dbReference type="PROSITE" id="PS50893"/>
    </source>
</evidence>
<dbReference type="RefSeq" id="WP_017451580.1">
    <property type="nucleotide sequence ID" value="NZ_CP008956.1"/>
</dbReference>
<evidence type="ECO:0000256" key="1">
    <source>
        <dbReference type="ARBA" id="ARBA00005417"/>
    </source>
</evidence>
<dbReference type="Pfam" id="PF00005">
    <property type="entry name" value="ABC_tran"/>
    <property type="match status" value="1"/>
</dbReference>
<dbReference type="InterPro" id="IPR003439">
    <property type="entry name" value="ABC_transporter-like_ATP-bd"/>
</dbReference>
<dbReference type="Gene3D" id="3.40.50.300">
    <property type="entry name" value="P-loop containing nucleotide triphosphate hydrolases"/>
    <property type="match status" value="1"/>
</dbReference>
<accession>A0A6M3ZU00</accession>
<reference evidence="8 9" key="1">
    <citation type="journal article" date="2012" name="J. Bacteriol.">
        <title>Genome sequence of the pathogenic Herbaspirillum seropedicae strain Os34, isolated from rice roots.</title>
        <authorList>
            <person name="Ye W."/>
            <person name="Ye S."/>
            <person name="Liu J."/>
            <person name="Chang S."/>
            <person name="Chen M."/>
            <person name="Zhu B."/>
            <person name="Guo L."/>
            <person name="An Q."/>
        </authorList>
    </citation>
    <scope>NUCLEOTIDE SEQUENCE [LARGE SCALE GENOMIC DNA]</scope>
    <source>
        <strain evidence="8 9">Os34</strain>
    </source>
</reference>
<dbReference type="InterPro" id="IPR003593">
    <property type="entry name" value="AAA+_ATPase"/>
</dbReference>
<gene>
    <name evidence="8" type="ORF">C798_17910</name>
</gene>
<keyword evidence="5 8" id="KW-0067">ATP-binding</keyword>
<feature type="domain" description="ABC transporter" evidence="7">
    <location>
        <begin position="5"/>
        <end position="232"/>
    </location>
</feature>
<evidence type="ECO:0000256" key="6">
    <source>
        <dbReference type="SAM" id="MobiDB-lite"/>
    </source>
</evidence>
<keyword evidence="4" id="KW-0547">Nucleotide-binding</keyword>
<proteinExistence type="inferred from homology"/>
<dbReference type="SMART" id="SM00382">
    <property type="entry name" value="AAA"/>
    <property type="match status" value="1"/>
</dbReference>
<dbReference type="EMBL" id="CP008956">
    <property type="protein sequence ID" value="QJQ02037.1"/>
    <property type="molecule type" value="Genomic_DNA"/>
</dbReference>
<evidence type="ECO:0000313" key="8">
    <source>
        <dbReference type="EMBL" id="QJQ02037.1"/>
    </source>
</evidence>
<dbReference type="PANTHER" id="PTHR42734">
    <property type="entry name" value="METAL TRANSPORT SYSTEM ATP-BINDING PROTEIN TM_0124-RELATED"/>
    <property type="match status" value="1"/>
</dbReference>
<keyword evidence="3" id="KW-0472">Membrane</keyword>
<dbReference type="PROSITE" id="PS00211">
    <property type="entry name" value="ABC_TRANSPORTER_1"/>
    <property type="match status" value="1"/>
</dbReference>
<evidence type="ECO:0000256" key="3">
    <source>
        <dbReference type="ARBA" id="ARBA00022475"/>
    </source>
</evidence>
<dbReference type="SUPFAM" id="SSF52540">
    <property type="entry name" value="P-loop containing nucleoside triphosphate hydrolases"/>
    <property type="match status" value="1"/>
</dbReference>
<sequence length="283" mass="31027">MNAAISLDNLTVSYRRHPALHHVSGAFERGSLTAIVGPNGAGKSTLLKSMLGLVRCNDGRVQTHVDSRRIAYLPQQAEIDRSFPINVLDCVLLGYWQAKGNWGGIDAAMRQRAVQALAAVGLDGFAARPVSSLSVGQFQRVLFARILLQDAEVILLDEPFNAIDARTTGDLLRIISAWHAERRTVIAVLHDHDQVRRAFPQTLLLARNVVAWGDTAEVMCEENLQRARAMAEAVDEHAGVCEVSQAEVMALSRRHAHDHEHPAHDHSHAHDHAPHPVAKGGRP</sequence>
<evidence type="ECO:0000256" key="4">
    <source>
        <dbReference type="ARBA" id="ARBA00022741"/>
    </source>
</evidence>
<keyword evidence="3" id="KW-1003">Cell membrane</keyword>
<dbReference type="Proteomes" id="UP000501648">
    <property type="component" value="Chromosome"/>
</dbReference>
<dbReference type="InterPro" id="IPR017871">
    <property type="entry name" value="ABC_transporter-like_CS"/>
</dbReference>
<comment type="similarity">
    <text evidence="1">Belongs to the ABC transporter superfamily.</text>
</comment>
<dbReference type="InterPro" id="IPR050153">
    <property type="entry name" value="Metal_Ion_Import_ABC"/>
</dbReference>
<keyword evidence="2" id="KW-0813">Transport</keyword>
<evidence type="ECO:0000256" key="2">
    <source>
        <dbReference type="ARBA" id="ARBA00022448"/>
    </source>
</evidence>
<organism evidence="8 9">
    <name type="scientific">Herbaspirillum rubrisubalbicans Os34</name>
    <dbReference type="NCBI Taxonomy" id="1235827"/>
    <lineage>
        <taxon>Bacteria</taxon>
        <taxon>Pseudomonadati</taxon>
        <taxon>Pseudomonadota</taxon>
        <taxon>Betaproteobacteria</taxon>
        <taxon>Burkholderiales</taxon>
        <taxon>Oxalobacteraceae</taxon>
        <taxon>Herbaspirillum</taxon>
    </lineage>
</organism>
<dbReference type="PANTHER" id="PTHR42734:SF5">
    <property type="entry name" value="IRON TRANSPORT SYSTEM ATP-BINDING PROTEIN HI_0361-RELATED"/>
    <property type="match status" value="1"/>
</dbReference>
<feature type="region of interest" description="Disordered" evidence="6">
    <location>
        <begin position="253"/>
        <end position="283"/>
    </location>
</feature>